<dbReference type="EC" id="5.1.3.14" evidence="9"/>
<feature type="transmembrane region" description="Helical" evidence="14">
    <location>
        <begin position="292"/>
        <end position="310"/>
    </location>
</feature>
<keyword evidence="2" id="KW-0808">Transferase</keyword>
<dbReference type="EMBL" id="AP014940">
    <property type="protein sequence ID" value="BAV98266.1"/>
    <property type="molecule type" value="Genomic_DNA"/>
</dbReference>
<feature type="region of interest" description="Disordered" evidence="13">
    <location>
        <begin position="356"/>
        <end position="377"/>
    </location>
</feature>
<organism evidence="16 17">
    <name type="scientific">Lysobacter enzymogenes</name>
    <dbReference type="NCBI Taxonomy" id="69"/>
    <lineage>
        <taxon>Bacteria</taxon>
        <taxon>Pseudomonadati</taxon>
        <taxon>Pseudomonadota</taxon>
        <taxon>Gammaproteobacteria</taxon>
        <taxon>Lysobacterales</taxon>
        <taxon>Lysobacteraceae</taxon>
        <taxon>Lysobacter</taxon>
    </lineage>
</organism>
<name>A0AAU9AUV9_LYSEN</name>
<feature type="binding site" evidence="11">
    <location>
        <position position="152"/>
    </location>
    <ligand>
        <name>Mg(2+)</name>
        <dbReference type="ChEBI" id="CHEBI:18420"/>
    </ligand>
</feature>
<dbReference type="PANTHER" id="PTHR43174:SF2">
    <property type="entry name" value="UDP-N-ACETYLGLUCOSAMINE 2-EPIMERASE"/>
    <property type="match status" value="1"/>
</dbReference>
<keyword evidence="5 14" id="KW-0472">Membrane</keyword>
<dbReference type="Pfam" id="PF02350">
    <property type="entry name" value="Epimerase_2"/>
    <property type="match status" value="1"/>
</dbReference>
<evidence type="ECO:0000313" key="16">
    <source>
        <dbReference type="EMBL" id="BAV98266.1"/>
    </source>
</evidence>
<evidence type="ECO:0000313" key="17">
    <source>
        <dbReference type="Proteomes" id="UP000218824"/>
    </source>
</evidence>
<comment type="catalytic activity">
    <reaction evidence="7">
        <text>UDP-N-acetyl-alpha-D-glucosamine = UDP-N-acetyl-alpha-D-mannosamine</text>
        <dbReference type="Rhea" id="RHEA:17213"/>
        <dbReference type="ChEBI" id="CHEBI:57705"/>
        <dbReference type="ChEBI" id="CHEBI:68623"/>
        <dbReference type="EC" id="5.1.3.14"/>
    </reaction>
</comment>
<evidence type="ECO:0000256" key="9">
    <source>
        <dbReference type="ARBA" id="ARBA00038858"/>
    </source>
</evidence>
<dbReference type="FunFam" id="3.40.50.2000:FF:000043">
    <property type="entry name" value="UDP-N-acetylglucosamine 2-epimerase"/>
    <property type="match status" value="1"/>
</dbReference>
<evidence type="ECO:0000256" key="6">
    <source>
        <dbReference type="ARBA" id="ARBA00023235"/>
    </source>
</evidence>
<evidence type="ECO:0000256" key="11">
    <source>
        <dbReference type="PIRSR" id="PIRSR600715-1"/>
    </source>
</evidence>
<evidence type="ECO:0000256" key="7">
    <source>
        <dbReference type="ARBA" id="ARBA00036080"/>
    </source>
</evidence>
<dbReference type="GO" id="GO:0046872">
    <property type="term" value="F:metal ion binding"/>
    <property type="evidence" value="ECO:0007669"/>
    <property type="project" value="UniProtKB-KW"/>
</dbReference>
<comment type="subcellular location">
    <subcellularLocation>
        <location evidence="1">Membrane</location>
        <topology evidence="1">Multi-pass membrane protein</topology>
    </subcellularLocation>
</comment>
<keyword evidence="3 14" id="KW-0812">Transmembrane</keyword>
<keyword evidence="6 12" id="KW-0413">Isomerase</keyword>
<reference evidence="16 17" key="1">
    <citation type="journal article" date="2017" name="DNA Res.">
        <title>Complete genome sequence and expression profile of the commercial lytic enzyme producer Lysobacter enzymogenes M497-1.</title>
        <authorList>
            <person name="Takami H."/>
            <person name="Toyoda A."/>
            <person name="Uchiyama I."/>
            <person name="Itoh T."/>
            <person name="Takaki Y."/>
            <person name="Arai W."/>
            <person name="Nishi S."/>
            <person name="Kawai M."/>
            <person name="Shinya K."/>
            <person name="Ikeda H."/>
        </authorList>
    </citation>
    <scope>NUCLEOTIDE SEQUENCE [LARGE SCALE GENOMIC DNA]</scope>
    <source>
        <strain evidence="16 17">M497-1</strain>
    </source>
</reference>
<protein>
    <recommendedName>
        <fullName evidence="10">UDP-N-acetylglucosamine 2-epimerase</fullName>
        <ecNumber evidence="9">5.1.3.14</ecNumber>
    </recommendedName>
</protein>
<dbReference type="InterPro" id="IPR000715">
    <property type="entry name" value="Glycosyl_transferase_4"/>
</dbReference>
<dbReference type="Pfam" id="PF00953">
    <property type="entry name" value="Glycos_transf_4"/>
    <property type="match status" value="1"/>
</dbReference>
<dbReference type="GO" id="GO:0016780">
    <property type="term" value="F:phosphotransferase activity, for other substituted phosphate groups"/>
    <property type="evidence" value="ECO:0007669"/>
    <property type="project" value="InterPro"/>
</dbReference>
<gene>
    <name evidence="16" type="ORF">LEN_2779</name>
</gene>
<evidence type="ECO:0000256" key="14">
    <source>
        <dbReference type="SAM" id="Phobius"/>
    </source>
</evidence>
<feature type="transmembrane region" description="Helical" evidence="14">
    <location>
        <begin position="187"/>
        <end position="205"/>
    </location>
</feature>
<evidence type="ECO:0000256" key="5">
    <source>
        <dbReference type="ARBA" id="ARBA00023136"/>
    </source>
</evidence>
<dbReference type="CDD" id="cd03786">
    <property type="entry name" value="GTB_UDP-GlcNAc_2-Epimerase"/>
    <property type="match status" value="1"/>
</dbReference>
<dbReference type="SUPFAM" id="SSF53756">
    <property type="entry name" value="UDP-Glycosyltransferase/glycogen phosphorylase"/>
    <property type="match status" value="1"/>
</dbReference>
<keyword evidence="11" id="KW-0479">Metal-binding</keyword>
<evidence type="ECO:0000259" key="15">
    <source>
        <dbReference type="Pfam" id="PF02350"/>
    </source>
</evidence>
<dbReference type="NCBIfam" id="TIGR00236">
    <property type="entry name" value="wecB"/>
    <property type="match status" value="1"/>
</dbReference>
<evidence type="ECO:0000256" key="1">
    <source>
        <dbReference type="ARBA" id="ARBA00004141"/>
    </source>
</evidence>
<dbReference type="GO" id="GO:0008761">
    <property type="term" value="F:UDP-N-acetylglucosamine 2-epimerase activity"/>
    <property type="evidence" value="ECO:0007669"/>
    <property type="project" value="UniProtKB-EC"/>
</dbReference>
<proteinExistence type="inferred from homology"/>
<sequence length="797" mass="85898">MKEQFVIAGALSVAVTALSMSALYPSAARLGLVDRPNARKQHKGAVPVIGGISFFLGLLAGALYLQLGDRYSMSLLATAGLVVALGALDDARDLSVRSRLLIQSIAVGLMITGSGVWLNDLGDLFGTGPIHLGWLGVPVTVIAVVGTINAFNMLDGIDGLAASIALVCIGAIFLFDRGNVLDKGALPSLALLFVALLPFLFVNLGGISGRKVFMGDAGSMLIGYVMAWSLIYLSQRGPSRIDAADAVWCIALPLLETLNLMYRRVRRGLSPFKPDRQHLHYLLLDRERSPKTALLTIVGLACTFVAIGYTLRNLPILFGLAAFFVMLGVYSLTLSNGDRNKLPNWLPRPPRQLAFAPQGPLGDGRGARDSTPAANGAPAGAAYARGALGENAAAGGFAPLPPMPATAASVQLGGPAIKTLCVFGTRPEAIKMAPLAKMLAQDPRFDARVCVTGQHRQMLDQVLQLFEIQPDFDLNIMKPKQDLTDVTTAILTGMKTVLAELKPDVVLVHGDTSTTMAATLAAYYQQIPVAHVEAGLRTGNLYSPWPEEANRKLTGALAAIHFAPTELSRGNLREEGIPDDRIAITGNTVIDALKDVLVRIERTPELRRDIAAKFEFLRDERKVVLVTGHRRESFGGGFERICEALRDTALRHPEIDIVYPVHLNPQVREPVNRVLRGIANVHLIEPLDYLPFVYLMNRAYIILTDSGGIQEEAPSLGKPVLVMRDTTERPEAVAAGTVRLVGTDRELICEGISRLLSDRAAYEAMSFAHNPYGDGLACQRIVAALAQFRREDSLLAA</sequence>
<evidence type="ECO:0000256" key="8">
    <source>
        <dbReference type="ARBA" id="ARBA00038209"/>
    </source>
</evidence>
<evidence type="ECO:0000256" key="2">
    <source>
        <dbReference type="ARBA" id="ARBA00022679"/>
    </source>
</evidence>
<feature type="binding site" evidence="11">
    <location>
        <position position="216"/>
    </location>
    <ligand>
        <name>Mg(2+)</name>
        <dbReference type="ChEBI" id="CHEBI:18420"/>
    </ligand>
</feature>
<dbReference type="GO" id="GO:0016020">
    <property type="term" value="C:membrane"/>
    <property type="evidence" value="ECO:0007669"/>
    <property type="project" value="UniProtKB-SubCell"/>
</dbReference>
<keyword evidence="4 14" id="KW-1133">Transmembrane helix</keyword>
<evidence type="ECO:0000256" key="10">
    <source>
        <dbReference type="ARBA" id="ARBA00074883"/>
    </source>
</evidence>
<dbReference type="InterPro" id="IPR003331">
    <property type="entry name" value="UDP_GlcNAc_Epimerase_2_dom"/>
</dbReference>
<evidence type="ECO:0000256" key="13">
    <source>
        <dbReference type="SAM" id="MobiDB-lite"/>
    </source>
</evidence>
<feature type="transmembrane region" description="Helical" evidence="14">
    <location>
        <begin position="6"/>
        <end position="24"/>
    </location>
</feature>
<dbReference type="KEGG" id="lem:LEN_2779"/>
<accession>A0AAU9AUV9</accession>
<dbReference type="PANTHER" id="PTHR43174">
    <property type="entry name" value="UDP-N-ACETYLGLUCOSAMINE 2-EPIMERASE"/>
    <property type="match status" value="1"/>
</dbReference>
<dbReference type="Proteomes" id="UP000218824">
    <property type="component" value="Chromosome"/>
</dbReference>
<dbReference type="RefSeq" id="WP_172437258.1">
    <property type="nucleotide sequence ID" value="NZ_AP014940.1"/>
</dbReference>
<feature type="transmembrane region" description="Helical" evidence="14">
    <location>
        <begin position="316"/>
        <end position="334"/>
    </location>
</feature>
<feature type="transmembrane region" description="Helical" evidence="14">
    <location>
        <begin position="157"/>
        <end position="175"/>
    </location>
</feature>
<dbReference type="InterPro" id="IPR029767">
    <property type="entry name" value="WecB-like"/>
</dbReference>
<evidence type="ECO:0000256" key="4">
    <source>
        <dbReference type="ARBA" id="ARBA00022989"/>
    </source>
</evidence>
<dbReference type="CDD" id="cd06853">
    <property type="entry name" value="GT_WecA_like"/>
    <property type="match status" value="1"/>
</dbReference>
<evidence type="ECO:0000256" key="3">
    <source>
        <dbReference type="ARBA" id="ARBA00022692"/>
    </source>
</evidence>
<feature type="transmembrane region" description="Helical" evidence="14">
    <location>
        <begin position="71"/>
        <end position="88"/>
    </location>
</feature>
<evidence type="ECO:0000256" key="12">
    <source>
        <dbReference type="RuleBase" id="RU003513"/>
    </source>
</evidence>
<feature type="domain" description="UDP-N-acetylglucosamine 2-epimerase" evidence="15">
    <location>
        <begin position="438"/>
        <end position="785"/>
    </location>
</feature>
<feature type="transmembrane region" description="Helical" evidence="14">
    <location>
        <begin position="212"/>
        <end position="231"/>
    </location>
</feature>
<comment type="similarity">
    <text evidence="8 12">Belongs to the UDP-N-acetylglucosamine 2-epimerase family.</text>
</comment>
<dbReference type="AlphaFoldDB" id="A0AAU9AUV9"/>
<dbReference type="GeneID" id="91135915"/>
<keyword evidence="11" id="KW-0460">Magnesium</keyword>
<comment type="cofactor">
    <cofactor evidence="11">
        <name>Mg(2+)</name>
        <dbReference type="ChEBI" id="CHEBI:18420"/>
    </cofactor>
</comment>
<feature type="transmembrane region" description="Helical" evidence="14">
    <location>
        <begin position="45"/>
        <end position="65"/>
    </location>
</feature>
<dbReference type="Gene3D" id="3.40.50.2000">
    <property type="entry name" value="Glycogen Phosphorylase B"/>
    <property type="match status" value="2"/>
</dbReference>
<feature type="transmembrane region" description="Helical" evidence="14">
    <location>
        <begin position="130"/>
        <end position="150"/>
    </location>
</feature>
<feature type="transmembrane region" description="Helical" evidence="14">
    <location>
        <begin position="100"/>
        <end position="118"/>
    </location>
</feature>